<dbReference type="AlphaFoldDB" id="G7E7G7"/>
<reference evidence="1 2" key="1">
    <citation type="journal article" date="2011" name="J. Gen. Appl. Microbiol.">
        <title>Draft genome sequencing of the enigmatic basidiomycete Mixia osmundae.</title>
        <authorList>
            <person name="Nishida H."/>
            <person name="Nagatsuka Y."/>
            <person name="Sugiyama J."/>
        </authorList>
    </citation>
    <scope>NUCLEOTIDE SEQUENCE [LARGE SCALE GENOMIC DNA]</scope>
    <source>
        <strain evidence="2">CBS 9802 / IAM 14324 / JCM 22182 / KY 12970</strain>
    </source>
</reference>
<keyword evidence="2" id="KW-1185">Reference proteome</keyword>
<protein>
    <submittedName>
        <fullName evidence="1">Uncharacterized protein</fullName>
    </submittedName>
</protein>
<comment type="caution">
    <text evidence="1">The sequence shown here is derived from an EMBL/GenBank/DDBJ whole genome shotgun (WGS) entry which is preliminary data.</text>
</comment>
<dbReference type="SUPFAM" id="SSF52047">
    <property type="entry name" value="RNI-like"/>
    <property type="match status" value="1"/>
</dbReference>
<name>G7E7G7_MIXOS</name>
<reference evidence="1 2" key="2">
    <citation type="journal article" date="2012" name="Open Biol.">
        <title>Characteristics of nucleosomes and linker DNA regions on the genome of the basidiomycete Mixia osmundae revealed by mono- and dinucleosome mapping.</title>
        <authorList>
            <person name="Nishida H."/>
            <person name="Kondo S."/>
            <person name="Matsumoto T."/>
            <person name="Suzuki Y."/>
            <person name="Yoshikawa H."/>
            <person name="Taylor T.D."/>
            <person name="Sugiyama J."/>
        </authorList>
    </citation>
    <scope>NUCLEOTIDE SEQUENCE [LARGE SCALE GENOMIC DNA]</scope>
    <source>
        <strain evidence="2">CBS 9802 / IAM 14324 / JCM 22182 / KY 12970</strain>
    </source>
</reference>
<sequence>MAAEQPGLLTFERLGATGNLVRARTRHETTVRKIDPDDGSKLGEAIDEAMHLQAIYDFELDVSHYHLCAQGASELAASLKHTINLANAYDWVTSPGFTLRALRLTDTNLEDAGLLTIIMRLLRPMGSRLRELVVPNNGIRLQMPTLQLALYEALTRPTSPLVVLVLSNNQLSNGGFQKTMAHARSANLKELHLNMCSLDLSSIRMLAEMIISGDFDLDRIEFAGNDASNHQRVLEEIGDWPDDIQTSAMPLGNSVKDLVALGLLAFGVTAKVTAEHRRWASALERLDDRSTRACQSMARQLLCLARICLGEPDAASVNPPGTFDFRGLPEELQRRILIDAAYEYPERDPKLGLALAQTLGAGMQTTVAPSASALSGEQIAAVFVYAADRETLQTEIAIDKCAEGDYRNAGSKGIGFVRTHPWLRTSMEAFLRLTGCDRWRRPYDHLERRPSLEQQCGRPVRKCICPQDHDADIGESTDTIFGT</sequence>
<dbReference type="HOGENOM" id="CLU_565091_0_0_1"/>
<dbReference type="InParanoid" id="G7E7G7"/>
<dbReference type="Proteomes" id="UP000009131">
    <property type="component" value="Unassembled WGS sequence"/>
</dbReference>
<dbReference type="Gene3D" id="3.80.10.10">
    <property type="entry name" value="Ribonuclease Inhibitor"/>
    <property type="match status" value="1"/>
</dbReference>
<dbReference type="InterPro" id="IPR032675">
    <property type="entry name" value="LRR_dom_sf"/>
</dbReference>
<proteinExistence type="predicted"/>
<evidence type="ECO:0000313" key="1">
    <source>
        <dbReference type="EMBL" id="GAA98777.1"/>
    </source>
</evidence>
<dbReference type="RefSeq" id="XP_014566958.1">
    <property type="nucleotide sequence ID" value="XM_014711472.1"/>
</dbReference>
<dbReference type="EMBL" id="BABT02000165">
    <property type="protein sequence ID" value="GAA98777.1"/>
    <property type="molecule type" value="Genomic_DNA"/>
</dbReference>
<evidence type="ECO:0000313" key="2">
    <source>
        <dbReference type="Proteomes" id="UP000009131"/>
    </source>
</evidence>
<accession>G7E7G7</accession>
<organism evidence="1 2">
    <name type="scientific">Mixia osmundae (strain CBS 9802 / IAM 14324 / JCM 22182 / KY 12970)</name>
    <dbReference type="NCBI Taxonomy" id="764103"/>
    <lineage>
        <taxon>Eukaryota</taxon>
        <taxon>Fungi</taxon>
        <taxon>Dikarya</taxon>
        <taxon>Basidiomycota</taxon>
        <taxon>Pucciniomycotina</taxon>
        <taxon>Mixiomycetes</taxon>
        <taxon>Mixiales</taxon>
        <taxon>Mixiaceae</taxon>
        <taxon>Mixia</taxon>
    </lineage>
</organism>
<gene>
    <name evidence="1" type="primary">Mo05465</name>
    <name evidence="1" type="ORF">E5Q_05465</name>
</gene>